<feature type="compositionally biased region" description="Acidic residues" evidence="2">
    <location>
        <begin position="338"/>
        <end position="347"/>
    </location>
</feature>
<evidence type="ECO:0000313" key="4">
    <source>
        <dbReference type="EMBL" id="QYC74209.1"/>
    </source>
</evidence>
<feature type="region of interest" description="Disordered" evidence="2">
    <location>
        <begin position="324"/>
        <end position="355"/>
    </location>
</feature>
<feature type="transmembrane region" description="Helical" evidence="3">
    <location>
        <begin position="40"/>
        <end position="61"/>
    </location>
</feature>
<evidence type="ECO:0000256" key="1">
    <source>
        <dbReference type="SAM" id="Coils"/>
    </source>
</evidence>
<dbReference type="PANTHER" id="PTHR41155:SF1">
    <property type="entry name" value="FI19525P1"/>
    <property type="match status" value="1"/>
</dbReference>
<keyword evidence="1" id="KW-0175">Coiled coil</keyword>
<dbReference type="EMBL" id="CP063185">
    <property type="protein sequence ID" value="QYC74209.1"/>
    <property type="molecule type" value="Genomic_DNA"/>
</dbReference>
<reference evidence="4" key="1">
    <citation type="journal article" date="2021" name="Front. Microbiol.">
        <title>Generation of Tetracycline and Rifamycin Resistant Chlamydia Suis Recombinants.</title>
        <authorList>
            <person name="Marti H."/>
            <person name="Bommana S."/>
            <person name="Read T.D."/>
            <person name="Pesch T."/>
            <person name="Prahauser B."/>
            <person name="Dean D."/>
            <person name="Borel N."/>
        </authorList>
    </citation>
    <scope>NUCLEOTIDE SEQUENCE</scope>
    <source>
        <strain evidence="4">208.1</strain>
    </source>
</reference>
<dbReference type="RefSeq" id="WP_080122122.1">
    <property type="nucleotide sequence ID" value="NZ_CP063062.1"/>
</dbReference>
<name>A0AAQ0ELX1_9CHLA</name>
<keyword evidence="3" id="KW-0812">Transmembrane</keyword>
<dbReference type="PANTHER" id="PTHR41155">
    <property type="entry name" value="FI19525P1"/>
    <property type="match status" value="1"/>
</dbReference>
<dbReference type="AlphaFoldDB" id="A0AAQ0ELX1"/>
<feature type="coiled-coil region" evidence="1">
    <location>
        <begin position="98"/>
        <end position="167"/>
    </location>
</feature>
<dbReference type="Proteomes" id="UP000825134">
    <property type="component" value="Chromosome"/>
</dbReference>
<evidence type="ECO:0000256" key="3">
    <source>
        <dbReference type="SAM" id="Phobius"/>
    </source>
</evidence>
<sequence>MVNIALGASDGVSVSRETLISSIVEERDYSSSTCCHKVRVVAALILGLLIVAGGAVMLALLCACSPLPFFCAGVVLVALGAVILGIGIANVCSFCFRARRIEVQKQRLLQQEEELTDLQKKLSETQSDVEKLIEEKIAAQQISMEVAQSLSDTIEDLTAKCQDAALESHAKQRLLEEKISALRERCRILEGSGEDARTLIEEAKQELVARLLVLEDKYYKSLATGRALRLDLEKTKAYTASLEETRNKLLAQVESLQEEAKMLPKKDLMIVELKTMISHYAHICNERGVWIQELKSANQELLDESRKLVAQVLLYKEWWEGKDTEDLSSSPFGIASEGSDDENEGQDNYDYGVPV</sequence>
<keyword evidence="3" id="KW-0472">Membrane</keyword>
<protein>
    <submittedName>
        <fullName evidence="4">IncA family protein</fullName>
    </submittedName>
</protein>
<proteinExistence type="predicted"/>
<organism evidence="4 5">
    <name type="scientific">Chlamydia suis</name>
    <dbReference type="NCBI Taxonomy" id="83559"/>
    <lineage>
        <taxon>Bacteria</taxon>
        <taxon>Pseudomonadati</taxon>
        <taxon>Chlamydiota</taxon>
        <taxon>Chlamydiia</taxon>
        <taxon>Chlamydiales</taxon>
        <taxon>Chlamydiaceae</taxon>
        <taxon>Chlamydia/Chlamydophila group</taxon>
        <taxon>Chlamydia</taxon>
    </lineage>
</organism>
<accession>A0AAQ0ELX1</accession>
<evidence type="ECO:0000256" key="2">
    <source>
        <dbReference type="SAM" id="MobiDB-lite"/>
    </source>
</evidence>
<gene>
    <name evidence="4" type="ORF">INQ84_03810</name>
</gene>
<keyword evidence="3" id="KW-1133">Transmembrane helix</keyword>
<evidence type="ECO:0000313" key="5">
    <source>
        <dbReference type="Proteomes" id="UP000825134"/>
    </source>
</evidence>
<feature type="transmembrane region" description="Helical" evidence="3">
    <location>
        <begin position="67"/>
        <end position="96"/>
    </location>
</feature>